<evidence type="ECO:0000256" key="4">
    <source>
        <dbReference type="ARBA" id="ARBA00022692"/>
    </source>
</evidence>
<keyword evidence="18" id="KW-0503">Monooxygenase</keyword>
<keyword evidence="5" id="KW-0001">2Fe-2S</keyword>
<evidence type="ECO:0000256" key="11">
    <source>
        <dbReference type="ARBA" id="ARBA00023136"/>
    </source>
</evidence>
<dbReference type="PANTHER" id="PTHR21266">
    <property type="entry name" value="IRON-SULFUR DOMAIN CONTAINING PROTEIN"/>
    <property type="match status" value="1"/>
</dbReference>
<evidence type="ECO:0000256" key="8">
    <source>
        <dbReference type="ARBA" id="ARBA00023002"/>
    </source>
</evidence>
<evidence type="ECO:0000256" key="10">
    <source>
        <dbReference type="ARBA" id="ARBA00023014"/>
    </source>
</evidence>
<evidence type="ECO:0000256" key="5">
    <source>
        <dbReference type="ARBA" id="ARBA00022714"/>
    </source>
</evidence>
<dbReference type="GO" id="GO:0008203">
    <property type="term" value="P:cholesterol metabolic process"/>
    <property type="evidence" value="ECO:0007669"/>
    <property type="project" value="InterPro"/>
</dbReference>
<evidence type="ECO:0000256" key="9">
    <source>
        <dbReference type="ARBA" id="ARBA00023004"/>
    </source>
</evidence>
<dbReference type="PROSITE" id="PS51296">
    <property type="entry name" value="RIESKE"/>
    <property type="match status" value="1"/>
</dbReference>
<dbReference type="AlphaFoldDB" id="A0A239BWK7"/>
<dbReference type="GO" id="GO:0046872">
    <property type="term" value="F:metal ion binding"/>
    <property type="evidence" value="ECO:0007669"/>
    <property type="project" value="UniProtKB-KW"/>
</dbReference>
<evidence type="ECO:0000313" key="18">
    <source>
        <dbReference type="EMBL" id="SNS11444.1"/>
    </source>
</evidence>
<feature type="domain" description="Rieske" evidence="17">
    <location>
        <begin position="18"/>
        <end position="130"/>
    </location>
</feature>
<comment type="catalytic activity">
    <reaction evidence="15">
        <text>cholesterol + NADH + O2 + H(+) = 7-dehydrocholesterol + NAD(+) + 2 H2O</text>
        <dbReference type="Rhea" id="RHEA:51644"/>
        <dbReference type="ChEBI" id="CHEBI:15377"/>
        <dbReference type="ChEBI" id="CHEBI:15378"/>
        <dbReference type="ChEBI" id="CHEBI:15379"/>
        <dbReference type="ChEBI" id="CHEBI:16113"/>
        <dbReference type="ChEBI" id="CHEBI:17759"/>
        <dbReference type="ChEBI" id="CHEBI:57540"/>
        <dbReference type="ChEBI" id="CHEBI:57945"/>
        <dbReference type="EC" id="1.14.19.21"/>
    </reaction>
    <physiologicalReaction direction="left-to-right" evidence="15">
        <dbReference type="Rhea" id="RHEA:51645"/>
    </physiologicalReaction>
</comment>
<dbReference type="InterPro" id="IPR045605">
    <property type="entry name" value="KshA-like_C"/>
</dbReference>
<keyword evidence="10" id="KW-0411">Iron-sulfur</keyword>
<dbReference type="InterPro" id="IPR036922">
    <property type="entry name" value="Rieske_2Fe-2S_sf"/>
</dbReference>
<gene>
    <name evidence="18" type="ORF">SAMN06295912_101411</name>
</gene>
<comment type="pathway">
    <text evidence="12">Steroid hormone biosynthesis; dafachronic acid biosynthesis.</text>
</comment>
<keyword evidence="6" id="KW-0479">Metal-binding</keyword>
<accession>A0A239BWK7</accession>
<keyword evidence="19" id="KW-1185">Reference proteome</keyword>
<evidence type="ECO:0000256" key="13">
    <source>
        <dbReference type="ARBA" id="ARBA00025729"/>
    </source>
</evidence>
<dbReference type="RefSeq" id="WP_089217906.1">
    <property type="nucleotide sequence ID" value="NZ_FZOS01000001.1"/>
</dbReference>
<dbReference type="PANTHER" id="PTHR21266:SF32">
    <property type="entry name" value="CHOLESTEROL 7-DESATURASE NVD"/>
    <property type="match status" value="1"/>
</dbReference>
<comment type="catalytic activity">
    <reaction evidence="16">
        <text>cholesterol + NADPH + O2 + H(+) = 7-dehydrocholesterol + NADP(+) + 2 H2O</text>
        <dbReference type="Rhea" id="RHEA:45024"/>
        <dbReference type="ChEBI" id="CHEBI:15377"/>
        <dbReference type="ChEBI" id="CHEBI:15378"/>
        <dbReference type="ChEBI" id="CHEBI:15379"/>
        <dbReference type="ChEBI" id="CHEBI:16113"/>
        <dbReference type="ChEBI" id="CHEBI:17759"/>
        <dbReference type="ChEBI" id="CHEBI:57783"/>
        <dbReference type="ChEBI" id="CHEBI:58349"/>
        <dbReference type="EC" id="1.14.19.21"/>
    </reaction>
    <physiologicalReaction direction="left-to-right" evidence="16">
        <dbReference type="Rhea" id="RHEA:45025"/>
    </physiologicalReaction>
</comment>
<evidence type="ECO:0000313" key="19">
    <source>
        <dbReference type="Proteomes" id="UP000198281"/>
    </source>
</evidence>
<dbReference type="EC" id="1.14.19.21" evidence="14"/>
<dbReference type="EMBL" id="FZOS01000001">
    <property type="protein sequence ID" value="SNS11444.1"/>
    <property type="molecule type" value="Genomic_DNA"/>
</dbReference>
<dbReference type="OrthoDB" id="9800776at2"/>
<dbReference type="GO" id="GO:0005737">
    <property type="term" value="C:cytoplasm"/>
    <property type="evidence" value="ECO:0007669"/>
    <property type="project" value="TreeGrafter"/>
</dbReference>
<keyword evidence="9" id="KW-0408">Iron</keyword>
<dbReference type="GO" id="GO:0004497">
    <property type="term" value="F:monooxygenase activity"/>
    <property type="evidence" value="ECO:0007669"/>
    <property type="project" value="UniProtKB-KW"/>
</dbReference>
<keyword evidence="8" id="KW-0560">Oxidoreductase</keyword>
<reference evidence="19" key="1">
    <citation type="submission" date="2017-06" db="EMBL/GenBank/DDBJ databases">
        <authorList>
            <person name="Varghese N."/>
            <person name="Submissions S."/>
        </authorList>
    </citation>
    <scope>NUCLEOTIDE SEQUENCE [LARGE SCALE GENOMIC DNA]</scope>
    <source>
        <strain evidence="19">LNB2</strain>
    </source>
</reference>
<evidence type="ECO:0000256" key="6">
    <source>
        <dbReference type="ARBA" id="ARBA00022723"/>
    </source>
</evidence>
<name>A0A239BWK7_9SPHN</name>
<dbReference type="InterPro" id="IPR017941">
    <property type="entry name" value="Rieske_2Fe-2S"/>
</dbReference>
<evidence type="ECO:0000256" key="3">
    <source>
        <dbReference type="ARBA" id="ARBA00004972"/>
    </source>
</evidence>
<keyword evidence="4" id="KW-0812">Transmembrane</keyword>
<evidence type="ECO:0000256" key="15">
    <source>
        <dbReference type="ARBA" id="ARBA00047853"/>
    </source>
</evidence>
<comment type="similarity">
    <text evidence="13">Belongs to the cholesterol 7-desaturase family.</text>
</comment>
<dbReference type="CDD" id="cd03469">
    <property type="entry name" value="Rieske_RO_Alpha_N"/>
    <property type="match status" value="1"/>
</dbReference>
<dbReference type="Pfam" id="PF00355">
    <property type="entry name" value="Rieske"/>
    <property type="match status" value="1"/>
</dbReference>
<dbReference type="InterPro" id="IPR050584">
    <property type="entry name" value="Cholesterol_7-desaturase"/>
</dbReference>
<evidence type="ECO:0000256" key="1">
    <source>
        <dbReference type="ARBA" id="ARBA00001962"/>
    </source>
</evidence>
<dbReference type="GO" id="GO:0051537">
    <property type="term" value="F:2 iron, 2 sulfur cluster binding"/>
    <property type="evidence" value="ECO:0007669"/>
    <property type="project" value="UniProtKB-KW"/>
</dbReference>
<dbReference type="Proteomes" id="UP000198281">
    <property type="component" value="Unassembled WGS sequence"/>
</dbReference>
<dbReference type="GO" id="GO:0016020">
    <property type="term" value="C:membrane"/>
    <property type="evidence" value="ECO:0007669"/>
    <property type="project" value="UniProtKB-SubCell"/>
</dbReference>
<evidence type="ECO:0000256" key="12">
    <source>
        <dbReference type="ARBA" id="ARBA00025712"/>
    </source>
</evidence>
<organism evidence="18 19">
    <name type="scientific">Edaphosphingomonas laterariae</name>
    <dbReference type="NCBI Taxonomy" id="861865"/>
    <lineage>
        <taxon>Bacteria</taxon>
        <taxon>Pseudomonadati</taxon>
        <taxon>Pseudomonadota</taxon>
        <taxon>Alphaproteobacteria</taxon>
        <taxon>Sphingomonadales</taxon>
        <taxon>Rhizorhabdaceae</taxon>
        <taxon>Edaphosphingomonas</taxon>
    </lineage>
</organism>
<proteinExistence type="inferred from homology"/>
<comment type="cofactor">
    <cofactor evidence="1">
        <name>Fe cation</name>
        <dbReference type="ChEBI" id="CHEBI:24875"/>
    </cofactor>
</comment>
<dbReference type="SUPFAM" id="SSF55961">
    <property type="entry name" value="Bet v1-like"/>
    <property type="match status" value="1"/>
</dbReference>
<evidence type="ECO:0000256" key="14">
    <source>
        <dbReference type="ARBA" id="ARBA00026095"/>
    </source>
</evidence>
<keyword evidence="7" id="KW-1133">Transmembrane helix</keyword>
<dbReference type="Pfam" id="PF19298">
    <property type="entry name" value="KshA_C"/>
    <property type="match status" value="1"/>
</dbReference>
<evidence type="ECO:0000256" key="7">
    <source>
        <dbReference type="ARBA" id="ARBA00022989"/>
    </source>
</evidence>
<dbReference type="SUPFAM" id="SSF50022">
    <property type="entry name" value="ISP domain"/>
    <property type="match status" value="1"/>
</dbReference>
<dbReference type="Gene3D" id="3.90.380.10">
    <property type="entry name" value="Naphthalene 1,2-dioxygenase Alpha Subunit, Chain A, domain 1"/>
    <property type="match status" value="1"/>
</dbReference>
<comment type="subcellular location">
    <subcellularLocation>
        <location evidence="2">Membrane</location>
    </subcellularLocation>
</comment>
<protein>
    <recommendedName>
        <fullName evidence="14">cholesterol 7-desaturase</fullName>
        <ecNumber evidence="14">1.14.19.21</ecNumber>
    </recommendedName>
</protein>
<evidence type="ECO:0000256" key="2">
    <source>
        <dbReference type="ARBA" id="ARBA00004370"/>
    </source>
</evidence>
<dbReference type="GO" id="GO:0170056">
    <property type="term" value="F:cholesterol 7-desaturase [NAD(P)H] activity"/>
    <property type="evidence" value="ECO:0007669"/>
    <property type="project" value="UniProtKB-EC"/>
</dbReference>
<keyword evidence="11" id="KW-0472">Membrane</keyword>
<evidence type="ECO:0000259" key="17">
    <source>
        <dbReference type="PROSITE" id="PS51296"/>
    </source>
</evidence>
<evidence type="ECO:0000256" key="16">
    <source>
        <dbReference type="ARBA" id="ARBA00049548"/>
    </source>
</evidence>
<sequence length="360" mass="40427">MAGAQEYKLGAFAFPRGWFMLGDAATLEAKPTTLHFFGKDMVFYRGQSGKPHLVHAYCPHMGAHLGKNSTSYVVRDGEQVQGESIRCPFHGWRFGEDGKCDDIPYSPNFIPKSACLKTYPVIERAGIIWMWHDPEGGQPDHELPAFAAWDKQDEGWVRWVIDDFGTLPIHQIEIVDNMADYGHMSPIHGSLDCQYFDNVFDGTKIIQRFDAGHRTLTDASSPVLSLDTWYEGPGILQSEMHGAFPSHMLIAHTPVEDGTVRLWHALMVKLPKADPSAEDLEMARAFQVASRDALAQDVEIWANKEASINPMQIPADGPYGKVRLWYRQFYNPREEAAATHKRIDGTVITFGEKRPDPIAA</sequence>
<dbReference type="Gene3D" id="2.102.10.10">
    <property type="entry name" value="Rieske [2Fe-2S] iron-sulphur domain"/>
    <property type="match status" value="1"/>
</dbReference>
<comment type="pathway">
    <text evidence="3">Hormone biosynthesis.</text>
</comment>